<dbReference type="PANTHER" id="PTHR30329">
    <property type="entry name" value="STATOR ELEMENT OF FLAGELLAR MOTOR COMPLEX"/>
    <property type="match status" value="1"/>
</dbReference>
<keyword evidence="3" id="KW-1003">Cell membrane</keyword>
<dbReference type="InterPro" id="IPR006665">
    <property type="entry name" value="OmpA-like"/>
</dbReference>
<dbReference type="CDD" id="cd07185">
    <property type="entry name" value="OmpA_C-like"/>
    <property type="match status" value="1"/>
</dbReference>
<dbReference type="Gene3D" id="3.30.1330.60">
    <property type="entry name" value="OmpA-like domain"/>
    <property type="match status" value="1"/>
</dbReference>
<evidence type="ECO:0000256" key="8">
    <source>
        <dbReference type="SAM" id="Phobius"/>
    </source>
</evidence>
<proteinExistence type="inferred from homology"/>
<evidence type="ECO:0000256" key="6">
    <source>
        <dbReference type="ARBA" id="ARBA00023136"/>
    </source>
</evidence>
<keyword evidence="10" id="KW-0969">Cilium</keyword>
<protein>
    <submittedName>
        <fullName evidence="10">Flagellar motor protein MotB</fullName>
    </submittedName>
</protein>
<name>A0ABY4EGZ7_9BACI</name>
<dbReference type="PROSITE" id="PS51123">
    <property type="entry name" value="OMPA_2"/>
    <property type="match status" value="1"/>
</dbReference>
<reference evidence="10 11" key="1">
    <citation type="submission" date="2022-04" db="EMBL/GenBank/DDBJ databases">
        <title>Halobacillus sp. isolated from saltern.</title>
        <authorList>
            <person name="Won M."/>
            <person name="Lee C.-M."/>
            <person name="Woen H.-Y."/>
            <person name="Kwon S.-W."/>
        </authorList>
    </citation>
    <scope>NUCLEOTIDE SEQUENCE [LARGE SCALE GENOMIC DNA]</scope>
    <source>
        <strain evidence="10 11">SSBR10-3</strain>
    </source>
</reference>
<evidence type="ECO:0000256" key="7">
    <source>
        <dbReference type="PROSITE-ProRule" id="PRU00473"/>
    </source>
</evidence>
<gene>
    <name evidence="10" type="primary">motB</name>
    <name evidence="10" type="ORF">MUN89_15585</name>
</gene>
<evidence type="ECO:0000256" key="1">
    <source>
        <dbReference type="ARBA" id="ARBA00004162"/>
    </source>
</evidence>
<dbReference type="NCBIfam" id="NF005831">
    <property type="entry name" value="PRK07734.1"/>
    <property type="match status" value="1"/>
</dbReference>
<dbReference type="Pfam" id="PF13677">
    <property type="entry name" value="MotB_plug"/>
    <property type="match status" value="1"/>
</dbReference>
<comment type="similarity">
    <text evidence="2">Belongs to the MotB family.</text>
</comment>
<dbReference type="RefSeq" id="WP_244708691.1">
    <property type="nucleotide sequence ID" value="NZ_CP095073.1"/>
</dbReference>
<keyword evidence="6 7" id="KW-0472">Membrane</keyword>
<keyword evidence="4 8" id="KW-0812">Transmembrane</keyword>
<dbReference type="SUPFAM" id="SSF103088">
    <property type="entry name" value="OmpA-like"/>
    <property type="match status" value="1"/>
</dbReference>
<keyword evidence="11" id="KW-1185">Reference proteome</keyword>
<dbReference type="InterPro" id="IPR025713">
    <property type="entry name" value="MotB-like_N_dom"/>
</dbReference>
<keyword evidence="10" id="KW-0966">Cell projection</keyword>
<keyword evidence="10" id="KW-0282">Flagellum</keyword>
<dbReference type="InterPro" id="IPR036737">
    <property type="entry name" value="OmpA-like_sf"/>
</dbReference>
<dbReference type="Pfam" id="PF00691">
    <property type="entry name" value="OmpA"/>
    <property type="match status" value="1"/>
</dbReference>
<dbReference type="EMBL" id="CP095073">
    <property type="protein sequence ID" value="UOQ43332.1"/>
    <property type="molecule type" value="Genomic_DNA"/>
</dbReference>
<feature type="domain" description="OmpA-like" evidence="9">
    <location>
        <begin position="126"/>
        <end position="248"/>
    </location>
</feature>
<accession>A0ABY4EGZ7</accession>
<evidence type="ECO:0000256" key="2">
    <source>
        <dbReference type="ARBA" id="ARBA00008914"/>
    </source>
</evidence>
<evidence type="ECO:0000256" key="3">
    <source>
        <dbReference type="ARBA" id="ARBA00022475"/>
    </source>
</evidence>
<comment type="subcellular location">
    <subcellularLocation>
        <location evidence="1">Cell membrane</location>
        <topology evidence="1">Single-pass membrane protein</topology>
    </subcellularLocation>
</comment>
<evidence type="ECO:0000313" key="10">
    <source>
        <dbReference type="EMBL" id="UOQ43332.1"/>
    </source>
</evidence>
<feature type="transmembrane region" description="Helical" evidence="8">
    <location>
        <begin position="21"/>
        <end position="41"/>
    </location>
</feature>
<sequence length="251" mass="28467">MARKKKRKSRLHEDNHTDESWLVPYADILTLLLALFIVLFASSTIDKEKFQAIANSFNSVLNGGESIIENNSLSKTTNVEEIVQKEHESQTQQAAEHEKLEKLQETINEYITENELTDLLQTKLTKDGLLVTLQDNALFDSGSAQVRSEDKHVARELSKMLVFNPPRKIVISGHTDNQPIKNAAFDNNWHLSVMRSINFMKVLLENKDLDPSYLSARGLGEFEPIASNETKEGRAKNRRVEVLILPNLKEG</sequence>
<evidence type="ECO:0000313" key="11">
    <source>
        <dbReference type="Proteomes" id="UP000831787"/>
    </source>
</evidence>
<organism evidence="10 11">
    <name type="scientific">Halobacillus salinarum</name>
    <dbReference type="NCBI Taxonomy" id="2932257"/>
    <lineage>
        <taxon>Bacteria</taxon>
        <taxon>Bacillati</taxon>
        <taxon>Bacillota</taxon>
        <taxon>Bacilli</taxon>
        <taxon>Bacillales</taxon>
        <taxon>Bacillaceae</taxon>
        <taxon>Halobacillus</taxon>
    </lineage>
</organism>
<dbReference type="PANTHER" id="PTHR30329:SF21">
    <property type="entry name" value="LIPOPROTEIN YIAD-RELATED"/>
    <property type="match status" value="1"/>
</dbReference>
<dbReference type="Proteomes" id="UP000831787">
    <property type="component" value="Chromosome"/>
</dbReference>
<dbReference type="InterPro" id="IPR050330">
    <property type="entry name" value="Bact_OuterMem_StrucFunc"/>
</dbReference>
<keyword evidence="5 8" id="KW-1133">Transmembrane helix</keyword>
<evidence type="ECO:0000256" key="4">
    <source>
        <dbReference type="ARBA" id="ARBA00022692"/>
    </source>
</evidence>
<evidence type="ECO:0000259" key="9">
    <source>
        <dbReference type="PROSITE" id="PS51123"/>
    </source>
</evidence>
<evidence type="ECO:0000256" key="5">
    <source>
        <dbReference type="ARBA" id="ARBA00022989"/>
    </source>
</evidence>